<sequence>MPGTLAQNPQARRVKLVKRKWVVKASQGRKVVNCDYERSHTSSDPPPRAYHTGNGIVSSEHPQARKNVPKGFQCDMPLVGIGGSAANYYDERLTIIVPHICARFFRTRLDSLFFLNCYLPICARQAVGVQFERRVNLLLYLYLYPCRDQEAASVQSGNEASFDLESFWDISCELEDVLATVPGVSRCSLTPILLPRFHSQCDMPLVGDRRICCQFYDSQSFCSFRLRRLASYSSAIHTLKITNTSQGLRLTLPSRLRRSLRAQRTGRKTAIPMRMIVTRLMFIRLIDAKNRCPTFTPVGETLALSPALANFAPVLQGSPYSSREHPSPCFRCLPENSALPPVVLSVIPMPYYL</sequence>
<organism evidence="2 3">
    <name type="scientific">Gymnopus androsaceus JB14</name>
    <dbReference type="NCBI Taxonomy" id="1447944"/>
    <lineage>
        <taxon>Eukaryota</taxon>
        <taxon>Fungi</taxon>
        <taxon>Dikarya</taxon>
        <taxon>Basidiomycota</taxon>
        <taxon>Agaricomycotina</taxon>
        <taxon>Agaricomycetes</taxon>
        <taxon>Agaricomycetidae</taxon>
        <taxon>Agaricales</taxon>
        <taxon>Marasmiineae</taxon>
        <taxon>Omphalotaceae</taxon>
        <taxon>Gymnopus</taxon>
    </lineage>
</organism>
<dbReference type="EMBL" id="ML770040">
    <property type="protein sequence ID" value="KAE9385044.1"/>
    <property type="molecule type" value="Genomic_DNA"/>
</dbReference>
<evidence type="ECO:0000256" key="1">
    <source>
        <dbReference type="SAM" id="MobiDB-lite"/>
    </source>
</evidence>
<evidence type="ECO:0000313" key="3">
    <source>
        <dbReference type="Proteomes" id="UP000799118"/>
    </source>
</evidence>
<dbReference type="AlphaFoldDB" id="A0A6A4GI72"/>
<reference evidence="2" key="1">
    <citation type="journal article" date="2019" name="Environ. Microbiol.">
        <title>Fungal ecological strategies reflected in gene transcription - a case study of two litter decomposers.</title>
        <authorList>
            <person name="Barbi F."/>
            <person name="Kohler A."/>
            <person name="Barry K."/>
            <person name="Baskaran P."/>
            <person name="Daum C."/>
            <person name="Fauchery L."/>
            <person name="Ihrmark K."/>
            <person name="Kuo A."/>
            <person name="LaButti K."/>
            <person name="Lipzen A."/>
            <person name="Morin E."/>
            <person name="Grigoriev I.V."/>
            <person name="Henrissat B."/>
            <person name="Lindahl B."/>
            <person name="Martin F."/>
        </authorList>
    </citation>
    <scope>NUCLEOTIDE SEQUENCE</scope>
    <source>
        <strain evidence="2">JB14</strain>
    </source>
</reference>
<protein>
    <submittedName>
        <fullName evidence="2">Uncharacterized protein</fullName>
    </submittedName>
</protein>
<accession>A0A6A4GI72</accession>
<keyword evidence="3" id="KW-1185">Reference proteome</keyword>
<proteinExistence type="predicted"/>
<evidence type="ECO:0000313" key="2">
    <source>
        <dbReference type="EMBL" id="KAE9385044.1"/>
    </source>
</evidence>
<dbReference type="Proteomes" id="UP000799118">
    <property type="component" value="Unassembled WGS sequence"/>
</dbReference>
<name>A0A6A4GI72_9AGAR</name>
<gene>
    <name evidence="2" type="ORF">BT96DRAFT_1007436</name>
</gene>
<feature type="region of interest" description="Disordered" evidence="1">
    <location>
        <begin position="36"/>
        <end position="64"/>
    </location>
</feature>